<reference evidence="2 5" key="2">
    <citation type="journal article" date="2023" name="Microbiol. Resour. Announc.">
        <title>Whole-genome sequence of Pseudomonas yamanorum OLsAu1 isolated from the edible ectomycorrhizal mushroom Lactarius sp. section Deliciosi.</title>
        <authorList>
            <person name="Ramirez-Mendoza R."/>
            <person name="Angeles-Argaiz R.E."/>
            <person name="Hernandez-Oaxaca D."/>
            <person name="Aguirre-Beltran L."/>
            <person name="Almaraz-Suarez J."/>
            <person name="Perez-Moreno J."/>
        </authorList>
    </citation>
    <scope>NUCLEOTIDE SEQUENCE [LARGE SCALE GENOMIC DNA]</scope>
    <source>
        <strain evidence="2 5">OLsAu1</strain>
    </source>
</reference>
<keyword evidence="5" id="KW-1185">Reference proteome</keyword>
<dbReference type="Proteomes" id="UP001224477">
    <property type="component" value="Unassembled WGS sequence"/>
</dbReference>
<accession>A0A143GKI6</accession>
<keyword evidence="1" id="KW-0732">Signal</keyword>
<feature type="signal peptide" evidence="1">
    <location>
        <begin position="1"/>
        <end position="23"/>
    </location>
</feature>
<proteinExistence type="predicted"/>
<dbReference type="RefSeq" id="WP_017478821.1">
    <property type="nucleotide sequence ID" value="NZ_CP012400.2"/>
</dbReference>
<dbReference type="Proteomes" id="UP000546584">
    <property type="component" value="Unassembled WGS sequence"/>
</dbReference>
<organism evidence="3 4">
    <name type="scientific">Pseudomonas yamanorum</name>
    <dbReference type="NCBI Taxonomy" id="515393"/>
    <lineage>
        <taxon>Bacteria</taxon>
        <taxon>Pseudomonadati</taxon>
        <taxon>Pseudomonadota</taxon>
        <taxon>Gammaproteobacteria</taxon>
        <taxon>Pseudomonadales</taxon>
        <taxon>Pseudomonadaceae</taxon>
        <taxon>Pseudomonas</taxon>
    </lineage>
</organism>
<evidence type="ECO:0000256" key="1">
    <source>
        <dbReference type="SAM" id="SignalP"/>
    </source>
</evidence>
<dbReference type="GeneID" id="93511605"/>
<dbReference type="PROSITE" id="PS51257">
    <property type="entry name" value="PROKAR_LIPOPROTEIN"/>
    <property type="match status" value="1"/>
</dbReference>
<evidence type="ECO:0000313" key="2">
    <source>
        <dbReference type="EMBL" id="MDR0191630.1"/>
    </source>
</evidence>
<dbReference type="OrthoDB" id="5974513at2"/>
<dbReference type="EMBL" id="JAVGXC010000026">
    <property type="protein sequence ID" value="MDR0191630.1"/>
    <property type="molecule type" value="Genomic_DNA"/>
</dbReference>
<sequence length="181" mass="18969">MKTSKALYALSFAVALSMLGGCAAKVKSGGADTLAIPESAKQNLVVSFKGNTTVEQNQDWPLLKQQWGAALQTEAQQAGYSLKETPTINTGSADGVGITINVSKFRYLTAGSRYAAGALVGNAWVFSKADFSDLKSGAPLGARTYETESSAWEGVASAMTQKQVQAIAKQVIADIKNAKAQ</sequence>
<evidence type="ECO:0000313" key="5">
    <source>
        <dbReference type="Proteomes" id="UP001224477"/>
    </source>
</evidence>
<gene>
    <name evidence="3" type="ORF">HX826_11770</name>
    <name evidence="2" type="ORF">RCO22_22025</name>
</gene>
<dbReference type="KEGG" id="pym:AK972_3841"/>
<dbReference type="AlphaFoldDB" id="A0A143GKI6"/>
<dbReference type="EMBL" id="JACAQR010000014">
    <property type="protein sequence ID" value="NWD42539.1"/>
    <property type="molecule type" value="Genomic_DNA"/>
</dbReference>
<feature type="chain" id="PRO_5007509161" evidence="1">
    <location>
        <begin position="24"/>
        <end position="181"/>
    </location>
</feature>
<evidence type="ECO:0000313" key="3">
    <source>
        <dbReference type="EMBL" id="NWD42539.1"/>
    </source>
</evidence>
<evidence type="ECO:0000313" key="4">
    <source>
        <dbReference type="Proteomes" id="UP000546584"/>
    </source>
</evidence>
<accession>A0A1H2EQG5</accession>
<reference evidence="3 4" key="1">
    <citation type="submission" date="2020-04" db="EMBL/GenBank/DDBJ databases">
        <title>Molecular characterization of pseudomonads from Agaricus bisporus reveal novel blotch 2 pathogens in Western Europe.</title>
        <authorList>
            <person name="Taparia T."/>
            <person name="Krijger M."/>
            <person name="Haynes E."/>
            <person name="Elpinstone J.G."/>
            <person name="Noble R."/>
            <person name="Van Der Wolf J."/>
        </authorList>
    </citation>
    <scope>NUCLEOTIDE SEQUENCE [LARGE SCALE GENOMIC DNA]</scope>
    <source>
        <strain evidence="3 4">IPO3753</strain>
    </source>
</reference>
<comment type="caution">
    <text evidence="3">The sequence shown here is derived from an EMBL/GenBank/DDBJ whole genome shotgun (WGS) entry which is preliminary data.</text>
</comment>
<protein>
    <submittedName>
        <fullName evidence="3">DUF4410 domain-containing protein</fullName>
    </submittedName>
</protein>
<name>A0A143GKI6_9PSED</name>